<dbReference type="NCBIfam" id="TIGR01777">
    <property type="entry name" value="yfcH"/>
    <property type="match status" value="1"/>
</dbReference>
<dbReference type="InterPro" id="IPR013549">
    <property type="entry name" value="DUF1731"/>
</dbReference>
<comment type="similarity">
    <text evidence="1">Belongs to the NAD(P)-dependent epimerase/dehydratase family. SDR39U1 subfamily.</text>
</comment>
<dbReference type="SUPFAM" id="SSF51735">
    <property type="entry name" value="NAD(P)-binding Rossmann-fold domains"/>
    <property type="match status" value="1"/>
</dbReference>
<dbReference type="Proteomes" id="UP000253872">
    <property type="component" value="Unassembled WGS sequence"/>
</dbReference>
<proteinExistence type="inferred from homology"/>
<dbReference type="AlphaFoldDB" id="A0A369YIB5"/>
<organism evidence="4 5">
    <name type="scientific">Haemophilus sputorum</name>
    <dbReference type="NCBI Taxonomy" id="1078480"/>
    <lineage>
        <taxon>Bacteria</taxon>
        <taxon>Pseudomonadati</taxon>
        <taxon>Pseudomonadota</taxon>
        <taxon>Gammaproteobacteria</taxon>
        <taxon>Pasteurellales</taxon>
        <taxon>Pasteurellaceae</taxon>
        <taxon>Haemophilus</taxon>
    </lineage>
</organism>
<dbReference type="RefSeq" id="WP_111401293.1">
    <property type="nucleotide sequence ID" value="NZ_QEPN01000001.1"/>
</dbReference>
<dbReference type="InterPro" id="IPR001509">
    <property type="entry name" value="Epimerase_deHydtase"/>
</dbReference>
<dbReference type="Pfam" id="PF01370">
    <property type="entry name" value="Epimerase"/>
    <property type="match status" value="1"/>
</dbReference>
<evidence type="ECO:0000313" key="4">
    <source>
        <dbReference type="EMBL" id="RDE73623.1"/>
    </source>
</evidence>
<dbReference type="PANTHER" id="PTHR11092:SF0">
    <property type="entry name" value="EPIMERASE FAMILY PROTEIN SDR39U1"/>
    <property type="match status" value="1"/>
</dbReference>
<dbReference type="EMBL" id="QEPN01000001">
    <property type="protein sequence ID" value="RDE73623.1"/>
    <property type="molecule type" value="Genomic_DNA"/>
</dbReference>
<evidence type="ECO:0000313" key="5">
    <source>
        <dbReference type="Proteomes" id="UP000253872"/>
    </source>
</evidence>
<dbReference type="PANTHER" id="PTHR11092">
    <property type="entry name" value="SUGAR NUCLEOTIDE EPIMERASE RELATED"/>
    <property type="match status" value="1"/>
</dbReference>
<dbReference type="STRING" id="1035839.GCA_000238795_00128"/>
<evidence type="ECO:0000259" key="2">
    <source>
        <dbReference type="Pfam" id="PF01370"/>
    </source>
</evidence>
<feature type="domain" description="DUF1731" evidence="3">
    <location>
        <begin position="249"/>
        <end position="290"/>
    </location>
</feature>
<gene>
    <name evidence="4" type="ORF">DPV93_00255</name>
</gene>
<dbReference type="InterPro" id="IPR036291">
    <property type="entry name" value="NAD(P)-bd_dom_sf"/>
</dbReference>
<feature type="domain" description="NAD-dependent epimerase/dehydratase" evidence="2">
    <location>
        <begin position="3"/>
        <end position="221"/>
    </location>
</feature>
<sequence length="293" mass="32371">MHIFMTGGTGFIGQRLTTKLINAGHKLTILTRQIQRKPSQAVSFCHSLAKLPNLNGFDAVINLAGEPIFDKPWSNAQKARLIESRVTLTTQLTRLIQQSEQPPHTFLSGSATGYYGDLPLTLKKADESTTAGTHFSAQLCQQWEAAALQAQNTETRVCLLRTGLPLSVEGGVLKKMYPIYRLALGGKIDSGEQHWAWIALSDYLQAVIFLLENANLQGAFNLSAPTPVTNAQFNDWLAKQCHRPAFATVPTCLVKLAFGERAQLLLDNQPIIPQKLIDAGFKFQYPHLNDFSL</sequence>
<protein>
    <submittedName>
        <fullName evidence="4">TIGR01777 family protein</fullName>
    </submittedName>
</protein>
<comment type="caution">
    <text evidence="4">The sequence shown here is derived from an EMBL/GenBank/DDBJ whole genome shotgun (WGS) entry which is preliminary data.</text>
</comment>
<name>A0A369YIB5_9PAST</name>
<dbReference type="Gene3D" id="3.40.50.720">
    <property type="entry name" value="NAD(P)-binding Rossmann-like Domain"/>
    <property type="match status" value="1"/>
</dbReference>
<dbReference type="InterPro" id="IPR010099">
    <property type="entry name" value="SDR39U1"/>
</dbReference>
<evidence type="ECO:0000259" key="3">
    <source>
        <dbReference type="Pfam" id="PF08338"/>
    </source>
</evidence>
<reference evidence="4 5" key="1">
    <citation type="submission" date="2018-05" db="EMBL/GenBank/DDBJ databases">
        <title>Draft Genome Sequences for a Diverse set of 7 Haemophilus Species.</title>
        <authorList>
            <person name="Nichols M."/>
            <person name="Topaz N."/>
            <person name="Wang X."/>
            <person name="Wang X."/>
            <person name="Boxrud D."/>
        </authorList>
    </citation>
    <scope>NUCLEOTIDE SEQUENCE [LARGE SCALE GENOMIC DNA]</scope>
    <source>
        <strain evidence="4 5">C2002001239</strain>
    </source>
</reference>
<evidence type="ECO:0000256" key="1">
    <source>
        <dbReference type="ARBA" id="ARBA00009353"/>
    </source>
</evidence>
<accession>A0A369YIB5</accession>
<dbReference type="Pfam" id="PF08338">
    <property type="entry name" value="DUF1731"/>
    <property type="match status" value="1"/>
</dbReference>